<gene>
    <name evidence="2" type="ORF">BA171_04335</name>
</gene>
<feature type="transmembrane region" description="Helical" evidence="1">
    <location>
        <begin position="48"/>
        <end position="67"/>
    </location>
</feature>
<reference evidence="2 3" key="2">
    <citation type="submission" date="2017-09" db="EMBL/GenBank/DDBJ databases">
        <title>The genome of whitefly Bemisia tabaci, a global crop pest, provides novel insights into virus transmission, host adaptation and insecticide resistance.</title>
        <authorList>
            <person name="Kaur N."/>
            <person name="Kliot A."/>
            <person name="Pinheiro P.V."/>
            <person name="Luan J."/>
            <person name="Zheng Y."/>
            <person name="Liu W."/>
            <person name="Sun H."/>
            <person name="Yang X."/>
            <person name="Xu Y."/>
            <person name="Luo Y."/>
            <person name="Kruse A."/>
            <person name="Fisher T.W."/>
            <person name="Nelson D.R."/>
            <person name="Elimelech M."/>
            <person name="MacCoss M."/>
            <person name="Johnson R."/>
            <person name="Cohen E."/>
            <person name="Hunter W.B."/>
            <person name="Brown J.K."/>
            <person name="Jander G."/>
            <person name="Cilia M."/>
            <person name="Douglas A.E."/>
            <person name="Ghanim M."/>
            <person name="Simmons A.M."/>
            <person name="Wintermantel W.M."/>
            <person name="Ling K.-S."/>
            <person name="Fei Z."/>
        </authorList>
    </citation>
    <scope>NUCLEOTIDE SEQUENCE [LARGE SCALE GENOMIC DNA]</scope>
    <source>
        <strain evidence="2 3">MEAM1</strain>
    </source>
</reference>
<proteinExistence type="predicted"/>
<protein>
    <submittedName>
        <fullName evidence="2">Uncharacterized protein</fullName>
    </submittedName>
</protein>
<feature type="transmembrane region" description="Helical" evidence="1">
    <location>
        <begin position="12"/>
        <end position="36"/>
    </location>
</feature>
<keyword evidence="1" id="KW-1133">Transmembrane helix</keyword>
<evidence type="ECO:0000313" key="2">
    <source>
        <dbReference type="EMBL" id="ASX26317.1"/>
    </source>
</evidence>
<evidence type="ECO:0000313" key="3">
    <source>
        <dbReference type="Proteomes" id="UP000216438"/>
    </source>
</evidence>
<evidence type="ECO:0000256" key="1">
    <source>
        <dbReference type="SAM" id="Phobius"/>
    </source>
</evidence>
<name>A0A249DZI9_9ENTR</name>
<organism evidence="2 3">
    <name type="scientific">Candidatus Hamiltonella defensa</name>
    <name type="common">Bemisia tabaci</name>
    <dbReference type="NCBI Taxonomy" id="672795"/>
    <lineage>
        <taxon>Bacteria</taxon>
        <taxon>Pseudomonadati</taxon>
        <taxon>Pseudomonadota</taxon>
        <taxon>Gammaproteobacteria</taxon>
        <taxon>Enterobacterales</taxon>
        <taxon>Enterobacteriaceae</taxon>
        <taxon>aphid secondary symbionts</taxon>
        <taxon>Candidatus Williamhamiltonella</taxon>
    </lineage>
</organism>
<reference evidence="3" key="1">
    <citation type="submission" date="2016-06" db="EMBL/GenBank/DDBJ databases">
        <authorList>
            <person name="Chen W."/>
            <person name="Hasegawa D.K."/>
        </authorList>
    </citation>
    <scope>NUCLEOTIDE SEQUENCE [LARGE SCALE GENOMIC DNA]</scope>
    <source>
        <strain evidence="3">MEAM1</strain>
    </source>
</reference>
<dbReference type="Proteomes" id="UP000216438">
    <property type="component" value="Chromosome"/>
</dbReference>
<accession>A0A249DZI9</accession>
<dbReference type="EMBL" id="CP016303">
    <property type="protein sequence ID" value="ASX26317.1"/>
    <property type="molecule type" value="Genomic_DNA"/>
</dbReference>
<sequence length="70" mass="8013">MHLFLFQLSCSHYLCVVVKPFVILTKTLLMALKIYVSKKICFLAFNTWNTHLASFFLLLSGFLALAVKSQ</sequence>
<dbReference type="AlphaFoldDB" id="A0A249DZI9"/>
<keyword evidence="1" id="KW-0472">Membrane</keyword>
<keyword evidence="1" id="KW-0812">Transmembrane</keyword>